<proteinExistence type="predicted"/>
<reference evidence="1" key="2">
    <citation type="submission" date="2021-04" db="EMBL/GenBank/DDBJ databases">
        <authorList>
            <person name="Podell S."/>
        </authorList>
    </citation>
    <scope>NUCLEOTIDE SEQUENCE</scope>
    <source>
        <strain evidence="1">Hildebrandi</strain>
    </source>
</reference>
<comment type="caution">
    <text evidence="1">The sequence shown here is derived from an EMBL/GenBank/DDBJ whole genome shotgun (WGS) entry which is preliminary data.</text>
</comment>
<dbReference type="AlphaFoldDB" id="A0A9K3M4S8"/>
<organism evidence="1 2">
    <name type="scientific">Nitzschia inconspicua</name>
    <dbReference type="NCBI Taxonomy" id="303405"/>
    <lineage>
        <taxon>Eukaryota</taxon>
        <taxon>Sar</taxon>
        <taxon>Stramenopiles</taxon>
        <taxon>Ochrophyta</taxon>
        <taxon>Bacillariophyta</taxon>
        <taxon>Bacillariophyceae</taxon>
        <taxon>Bacillariophycidae</taxon>
        <taxon>Bacillariales</taxon>
        <taxon>Bacillariaceae</taxon>
        <taxon>Nitzschia</taxon>
    </lineage>
</organism>
<name>A0A9K3M4S8_9STRA</name>
<protein>
    <submittedName>
        <fullName evidence="1">Uncharacterized protein</fullName>
    </submittedName>
</protein>
<sequence length="121" mass="13960">MDAQFVKSRGLNGVESTPGMSIKMDRGMALYLGCFHDAPFLGLYCSTEFGKTDKFWLKNRWIFHHTNTCKHHYYIVGPRAMRKDQKLVEQQLSCQRPNVSFNQMVAQKNLQRLNVISGETS</sequence>
<accession>A0A9K3M4S8</accession>
<keyword evidence="2" id="KW-1185">Reference proteome</keyword>
<dbReference type="EMBL" id="JAGRRH010000001">
    <property type="protein sequence ID" value="KAG7373897.1"/>
    <property type="molecule type" value="Genomic_DNA"/>
</dbReference>
<dbReference type="Proteomes" id="UP000693970">
    <property type="component" value="Unassembled WGS sequence"/>
</dbReference>
<gene>
    <name evidence="1" type="ORF">IV203_012992</name>
</gene>
<reference evidence="1" key="1">
    <citation type="journal article" date="2021" name="Sci. Rep.">
        <title>Diploid genomic architecture of Nitzschia inconspicua, an elite biomass production diatom.</title>
        <authorList>
            <person name="Oliver A."/>
            <person name="Podell S."/>
            <person name="Pinowska A."/>
            <person name="Traller J.C."/>
            <person name="Smith S.R."/>
            <person name="McClure R."/>
            <person name="Beliaev A."/>
            <person name="Bohutskyi P."/>
            <person name="Hill E.A."/>
            <person name="Rabines A."/>
            <person name="Zheng H."/>
            <person name="Allen L.Z."/>
            <person name="Kuo A."/>
            <person name="Grigoriev I.V."/>
            <person name="Allen A.E."/>
            <person name="Hazlebeck D."/>
            <person name="Allen E.E."/>
        </authorList>
    </citation>
    <scope>NUCLEOTIDE SEQUENCE</scope>
    <source>
        <strain evidence="1">Hildebrandi</strain>
    </source>
</reference>
<evidence type="ECO:0000313" key="1">
    <source>
        <dbReference type="EMBL" id="KAG7373897.1"/>
    </source>
</evidence>
<evidence type="ECO:0000313" key="2">
    <source>
        <dbReference type="Proteomes" id="UP000693970"/>
    </source>
</evidence>